<dbReference type="SMART" id="SM00507">
    <property type="entry name" value="HNHc"/>
    <property type="match status" value="1"/>
</dbReference>
<dbReference type="EMBL" id="BMOR01000002">
    <property type="protein sequence ID" value="GGN32268.1"/>
    <property type="molecule type" value="Genomic_DNA"/>
</dbReference>
<comment type="caution">
    <text evidence="2">The sequence shown here is derived from an EMBL/GenBank/DDBJ whole genome shotgun (WGS) entry which is preliminary data.</text>
</comment>
<dbReference type="InterPro" id="IPR003615">
    <property type="entry name" value="HNH_nuc"/>
</dbReference>
<dbReference type="Proteomes" id="UP000645517">
    <property type="component" value="Unassembled WGS sequence"/>
</dbReference>
<protein>
    <recommendedName>
        <fullName evidence="1">HNH nuclease domain-containing protein</fullName>
    </recommendedName>
</protein>
<feature type="domain" description="HNH nuclease" evidence="1">
    <location>
        <begin position="146"/>
        <end position="197"/>
    </location>
</feature>
<sequence length="212" mass="24638">MEDSSVKRCTRCGDTKPKTAEHFTVSRYTPIGLPVFVGMCKPCRALDMAAKRAANPAQHKVYAQRSEVNRKPENDTARWKRRYWRHRDSLRAKHAEWRKANPEKDREYSQRKYYRDLTATRARYRRYNHERRARLHAAGGTYTTAEWEAKLMSYNGRCHWCTQLITGTPHADHLIPLARGGSNSIGNIVPSCSQCNRSKNAKMPWEFAGRLL</sequence>
<evidence type="ECO:0000313" key="2">
    <source>
        <dbReference type="EMBL" id="GGN32268.1"/>
    </source>
</evidence>
<keyword evidence="3" id="KW-1185">Reference proteome</keyword>
<proteinExistence type="predicted"/>
<evidence type="ECO:0000313" key="3">
    <source>
        <dbReference type="Proteomes" id="UP000645517"/>
    </source>
</evidence>
<accession>A0ABQ2IWX3</accession>
<dbReference type="CDD" id="cd00085">
    <property type="entry name" value="HNHc"/>
    <property type="match status" value="1"/>
</dbReference>
<name>A0ABQ2IWX3_9DEIO</name>
<organism evidence="2 3">
    <name type="scientific">Deinococcus daejeonensis</name>
    <dbReference type="NCBI Taxonomy" id="1007098"/>
    <lineage>
        <taxon>Bacteria</taxon>
        <taxon>Thermotogati</taxon>
        <taxon>Deinococcota</taxon>
        <taxon>Deinococci</taxon>
        <taxon>Deinococcales</taxon>
        <taxon>Deinococcaceae</taxon>
        <taxon>Deinococcus</taxon>
    </lineage>
</organism>
<dbReference type="InterPro" id="IPR002711">
    <property type="entry name" value="HNH"/>
</dbReference>
<dbReference type="Gene3D" id="1.10.30.50">
    <property type="match status" value="1"/>
</dbReference>
<evidence type="ECO:0000259" key="1">
    <source>
        <dbReference type="SMART" id="SM00507"/>
    </source>
</evidence>
<reference evidence="3" key="1">
    <citation type="journal article" date="2019" name="Int. J. Syst. Evol. Microbiol.">
        <title>The Global Catalogue of Microorganisms (GCM) 10K type strain sequencing project: providing services to taxonomists for standard genome sequencing and annotation.</title>
        <authorList>
            <consortium name="The Broad Institute Genomics Platform"/>
            <consortium name="The Broad Institute Genome Sequencing Center for Infectious Disease"/>
            <person name="Wu L."/>
            <person name="Ma J."/>
        </authorList>
    </citation>
    <scope>NUCLEOTIDE SEQUENCE [LARGE SCALE GENOMIC DNA]</scope>
    <source>
        <strain evidence="3">JCM 16918</strain>
    </source>
</reference>
<dbReference type="Pfam" id="PF01844">
    <property type="entry name" value="HNH"/>
    <property type="match status" value="1"/>
</dbReference>
<gene>
    <name evidence="2" type="ORF">GCM10010842_08810</name>
</gene>